<sequence length="120" mass="14153">MYKNIGDEEIVGKTVKGIYYGYTDTALMIVFDDETFAVFHASTETTWGETDHYMSSIIRDGIDWLDTHFSDDTWTESGVLTEEELVALRAEKRTRLKRQREEKRRKHYEQLRSEFGEDQS</sequence>
<proteinExistence type="predicted"/>
<gene>
    <name evidence="2" type="ORF">MM415B04311_0003</name>
</gene>
<name>A0A6M3LJJ3_9ZZZZ</name>
<feature type="region of interest" description="Disordered" evidence="1">
    <location>
        <begin position="98"/>
        <end position="120"/>
    </location>
</feature>
<dbReference type="EMBL" id="MT143132">
    <property type="protein sequence ID" value="QJA93221.1"/>
    <property type="molecule type" value="Genomic_DNA"/>
</dbReference>
<dbReference type="AlphaFoldDB" id="A0A6M3LJJ3"/>
<protein>
    <submittedName>
        <fullName evidence="2">Uncharacterized protein</fullName>
    </submittedName>
</protein>
<evidence type="ECO:0000313" key="2">
    <source>
        <dbReference type="EMBL" id="QJA93221.1"/>
    </source>
</evidence>
<reference evidence="2" key="1">
    <citation type="submission" date="2020-03" db="EMBL/GenBank/DDBJ databases">
        <title>The deep terrestrial virosphere.</title>
        <authorList>
            <person name="Holmfeldt K."/>
            <person name="Nilsson E."/>
            <person name="Simone D."/>
            <person name="Lopez-Fernandez M."/>
            <person name="Wu X."/>
            <person name="de Brujin I."/>
            <person name="Lundin D."/>
            <person name="Andersson A."/>
            <person name="Bertilsson S."/>
            <person name="Dopson M."/>
        </authorList>
    </citation>
    <scope>NUCLEOTIDE SEQUENCE</scope>
    <source>
        <strain evidence="2">MM415B04311</strain>
    </source>
</reference>
<feature type="compositionally biased region" description="Basic residues" evidence="1">
    <location>
        <begin position="98"/>
        <end position="107"/>
    </location>
</feature>
<accession>A0A6M3LJJ3</accession>
<organism evidence="2">
    <name type="scientific">viral metagenome</name>
    <dbReference type="NCBI Taxonomy" id="1070528"/>
    <lineage>
        <taxon>unclassified sequences</taxon>
        <taxon>metagenomes</taxon>
        <taxon>organismal metagenomes</taxon>
    </lineage>
</organism>
<feature type="compositionally biased region" description="Basic and acidic residues" evidence="1">
    <location>
        <begin position="108"/>
        <end position="120"/>
    </location>
</feature>
<evidence type="ECO:0000256" key="1">
    <source>
        <dbReference type="SAM" id="MobiDB-lite"/>
    </source>
</evidence>